<reference evidence="1" key="1">
    <citation type="journal article" date="2020" name="Nature">
        <title>Giant virus diversity and host interactions through global metagenomics.</title>
        <authorList>
            <person name="Schulz F."/>
            <person name="Roux S."/>
            <person name="Paez-Espino D."/>
            <person name="Jungbluth S."/>
            <person name="Walsh D.A."/>
            <person name="Denef V.J."/>
            <person name="McMahon K.D."/>
            <person name="Konstantinidis K.T."/>
            <person name="Eloe-Fadrosh E.A."/>
            <person name="Kyrpides N.C."/>
            <person name="Woyke T."/>
        </authorList>
    </citation>
    <scope>NUCLEOTIDE SEQUENCE</scope>
    <source>
        <strain evidence="1">GVMAG-S-1016704-142</strain>
    </source>
</reference>
<name>A0A6C0LSH2_9ZZZZ</name>
<dbReference type="AlphaFoldDB" id="A0A6C0LSH2"/>
<dbReference type="EMBL" id="MN740564">
    <property type="protein sequence ID" value="QHU33826.1"/>
    <property type="molecule type" value="Genomic_DNA"/>
</dbReference>
<sequence>MDIFNGSTAKTTAVSSIEILDDDDVESVDDIDMELEKELADLA</sequence>
<proteinExistence type="predicted"/>
<accession>A0A6C0LSH2</accession>
<protein>
    <submittedName>
        <fullName evidence="1">Uncharacterized protein</fullName>
    </submittedName>
</protein>
<evidence type="ECO:0000313" key="1">
    <source>
        <dbReference type="EMBL" id="QHU33826.1"/>
    </source>
</evidence>
<organism evidence="1">
    <name type="scientific">viral metagenome</name>
    <dbReference type="NCBI Taxonomy" id="1070528"/>
    <lineage>
        <taxon>unclassified sequences</taxon>
        <taxon>metagenomes</taxon>
        <taxon>organismal metagenomes</taxon>
    </lineage>
</organism>